<dbReference type="SUPFAM" id="SSF159275">
    <property type="entry name" value="PA1994-like"/>
    <property type="match status" value="1"/>
</dbReference>
<evidence type="ECO:0000313" key="1">
    <source>
        <dbReference type="EMBL" id="MCG7509330.1"/>
    </source>
</evidence>
<keyword evidence="2" id="KW-1185">Reference proteome</keyword>
<gene>
    <name evidence="1" type="ORF">L4923_30285</name>
</gene>
<name>A0ABS9QPG2_9HYPH</name>
<dbReference type="InterPro" id="IPR009467">
    <property type="entry name" value="Glycolipid-bd_prot_put"/>
</dbReference>
<dbReference type="Pfam" id="PF06475">
    <property type="entry name" value="Glycolipid_bind"/>
    <property type="match status" value="1"/>
</dbReference>
<comment type="caution">
    <text evidence="1">The sequence shown here is derived from an EMBL/GenBank/DDBJ whole genome shotgun (WGS) entry which is preliminary data.</text>
</comment>
<reference evidence="1 2" key="1">
    <citation type="submission" date="2022-02" db="EMBL/GenBank/DDBJ databases">
        <title>Draft genome sequence of Mezorhizobium retamae strain IRAMC:0171 isolated from Retama raetam nodules.</title>
        <authorList>
            <person name="Bengaied R."/>
            <person name="Sbissi I."/>
            <person name="Huber K."/>
            <person name="Ghodbane F."/>
            <person name="Nouioui I."/>
            <person name="Tarhouni M."/>
            <person name="Gtari M."/>
        </authorList>
    </citation>
    <scope>NUCLEOTIDE SEQUENCE [LARGE SCALE GENOMIC DNA]</scope>
    <source>
        <strain evidence="1 2">IRAMC:0171</strain>
    </source>
</reference>
<proteinExistence type="predicted"/>
<dbReference type="Proteomes" id="UP001201701">
    <property type="component" value="Unassembled WGS sequence"/>
</dbReference>
<evidence type="ECO:0000313" key="2">
    <source>
        <dbReference type="Proteomes" id="UP001201701"/>
    </source>
</evidence>
<dbReference type="EMBL" id="JAKREW010000089">
    <property type="protein sequence ID" value="MCG7509330.1"/>
    <property type="molecule type" value="Genomic_DNA"/>
</dbReference>
<sequence>MDTTIVARWREWEGNGTQHLVMSSRHDGSFVDAVAISSDPYPFAAHYKIAMRPDWLTRRVEVGLVGGDKVLILEADGTGSWAKNGEPIPALDGVFEPDLSISPFTNTLAVKRLRLAKGESAEIRTAYVFVPTLEVFADPQRYTCLEEGRRYLYESLDSDFRREIMFDEHGLVTDYPGLFRRLL</sequence>
<accession>A0ABS9QPG2</accession>
<dbReference type="RefSeq" id="WP_239370808.1">
    <property type="nucleotide sequence ID" value="NZ_JAKREW010000089.1"/>
</dbReference>
<organism evidence="1 2">
    <name type="scientific">Mesorhizobium retamae</name>
    <dbReference type="NCBI Taxonomy" id="2912854"/>
    <lineage>
        <taxon>Bacteria</taxon>
        <taxon>Pseudomonadati</taxon>
        <taxon>Pseudomonadota</taxon>
        <taxon>Alphaproteobacteria</taxon>
        <taxon>Hyphomicrobiales</taxon>
        <taxon>Phyllobacteriaceae</taxon>
        <taxon>Mesorhizobium</taxon>
    </lineage>
</organism>
<protein>
    <submittedName>
        <fullName evidence="1">Glycolipid-binding domain-containing protein</fullName>
    </submittedName>
</protein>